<dbReference type="AlphaFoldDB" id="A0A914HWX1"/>
<evidence type="ECO:0000313" key="1">
    <source>
        <dbReference type="Proteomes" id="UP000887572"/>
    </source>
</evidence>
<name>A0A914HWX1_GLORO</name>
<reference evidence="2" key="1">
    <citation type="submission" date="2022-11" db="UniProtKB">
        <authorList>
            <consortium name="WormBaseParasite"/>
        </authorList>
    </citation>
    <scope>IDENTIFICATION</scope>
</reference>
<organism evidence="1 2">
    <name type="scientific">Globodera rostochiensis</name>
    <name type="common">Golden nematode worm</name>
    <name type="synonym">Heterodera rostochiensis</name>
    <dbReference type="NCBI Taxonomy" id="31243"/>
    <lineage>
        <taxon>Eukaryota</taxon>
        <taxon>Metazoa</taxon>
        <taxon>Ecdysozoa</taxon>
        <taxon>Nematoda</taxon>
        <taxon>Chromadorea</taxon>
        <taxon>Rhabditida</taxon>
        <taxon>Tylenchina</taxon>
        <taxon>Tylenchomorpha</taxon>
        <taxon>Tylenchoidea</taxon>
        <taxon>Heteroderidae</taxon>
        <taxon>Heteroderinae</taxon>
        <taxon>Globodera</taxon>
    </lineage>
</organism>
<accession>A0A914HWX1</accession>
<evidence type="ECO:0000313" key="2">
    <source>
        <dbReference type="WBParaSite" id="Gr19_v10_g4535.t1"/>
    </source>
</evidence>
<keyword evidence="1" id="KW-1185">Reference proteome</keyword>
<dbReference type="WBParaSite" id="Gr19_v10_g4535.t1">
    <property type="protein sequence ID" value="Gr19_v10_g4535.t1"/>
    <property type="gene ID" value="Gr19_v10_g4535"/>
</dbReference>
<protein>
    <submittedName>
        <fullName evidence="2">Secreted protein</fullName>
    </submittedName>
</protein>
<proteinExistence type="predicted"/>
<sequence>MLIWLFIICELFGFDILRYAIRLFTIQRTADHHTSGTILSQDGGNALRNDGHTEYYANQNSWNNPNAWNGMQWPAFPSFGRR</sequence>
<dbReference type="Proteomes" id="UP000887572">
    <property type="component" value="Unplaced"/>
</dbReference>